<dbReference type="SUPFAM" id="SSF117281">
    <property type="entry name" value="Kelch motif"/>
    <property type="match status" value="1"/>
</dbReference>
<dbReference type="PANTHER" id="PTHR46093">
    <property type="entry name" value="ACYL-COA-BINDING DOMAIN-CONTAINING PROTEIN 5"/>
    <property type="match status" value="1"/>
</dbReference>
<dbReference type="SUPFAM" id="SSF50965">
    <property type="entry name" value="Galactose oxidase, central domain"/>
    <property type="match status" value="1"/>
</dbReference>
<dbReference type="Proteomes" id="UP000481153">
    <property type="component" value="Unassembled WGS sequence"/>
</dbReference>
<accession>A0A6G0XMA1</accession>
<sequence>MFDDLLKLIKNSPRWAHSSLARRLGLSFSYGHPDDDFELDPVEETDWTKLQVSGTKPPVRSGHSSVVVNGVMYVFGGYNEGNCHNDLYAFNLVHHHWTKLEHKGGIVPDGRASHAWCASTDQTKLYLFGGSGPHWGQTNMGKLLQYCLVTHEWSVVPSSGTHPPPGYGQSLVAIDNKLYLFGGTSGHIYVNDMYVFDELQHTWTCMVTHGPKPSPRYKHQAVVVGSAMYIIGGGLYDPPKGNIDMFKYDTLTATWSPVTCQGDVPRSRIAHTVSFFAPTASSPRFIMFGGRDESGIRMNELCQFDVDSSTWSRLEDDVNAPDARDFHTSTVWGSSIFVFGGSNGEERNSDVFRFAMQYDPPSLTVLAIQAVQEYLRTNRALQRQYQDVCLPRELQMAIESLNANVRATTNDEWYPLPVVDTRSNNVFCN</sequence>
<dbReference type="AlphaFoldDB" id="A0A6G0XMA1"/>
<dbReference type="VEuPathDB" id="FungiDB:AeMF1_016721"/>
<organism evidence="3 4">
    <name type="scientific">Aphanomyces euteiches</name>
    <dbReference type="NCBI Taxonomy" id="100861"/>
    <lineage>
        <taxon>Eukaryota</taxon>
        <taxon>Sar</taxon>
        <taxon>Stramenopiles</taxon>
        <taxon>Oomycota</taxon>
        <taxon>Saprolegniomycetes</taxon>
        <taxon>Saprolegniales</taxon>
        <taxon>Verrucalvaceae</taxon>
        <taxon>Aphanomyces</taxon>
    </lineage>
</organism>
<name>A0A6G0XMA1_9STRA</name>
<keyword evidence="1" id="KW-0880">Kelch repeat</keyword>
<dbReference type="Gene3D" id="2.120.10.80">
    <property type="entry name" value="Kelch-type beta propeller"/>
    <property type="match status" value="2"/>
</dbReference>
<dbReference type="InterPro" id="IPR015915">
    <property type="entry name" value="Kelch-typ_b-propeller"/>
</dbReference>
<evidence type="ECO:0000256" key="1">
    <source>
        <dbReference type="ARBA" id="ARBA00022441"/>
    </source>
</evidence>
<comment type="caution">
    <text evidence="3">The sequence shown here is derived from an EMBL/GenBank/DDBJ whole genome shotgun (WGS) entry which is preliminary data.</text>
</comment>
<keyword evidence="4" id="KW-1185">Reference proteome</keyword>
<evidence type="ECO:0000256" key="2">
    <source>
        <dbReference type="ARBA" id="ARBA00022737"/>
    </source>
</evidence>
<dbReference type="PANTHER" id="PTHR46093:SF18">
    <property type="entry name" value="FIBRONECTIN TYPE-III DOMAIN-CONTAINING PROTEIN"/>
    <property type="match status" value="1"/>
</dbReference>
<dbReference type="Pfam" id="PF24681">
    <property type="entry name" value="Kelch_KLHDC2_KLHL20_DRC7"/>
    <property type="match status" value="1"/>
</dbReference>
<gene>
    <name evidence="3" type="ORF">Ae201684_003460</name>
</gene>
<keyword evidence="2" id="KW-0677">Repeat</keyword>
<protein>
    <submittedName>
        <fullName evidence="3">Uncharacterized protein</fullName>
    </submittedName>
</protein>
<reference evidence="3 4" key="1">
    <citation type="submission" date="2019-07" db="EMBL/GenBank/DDBJ databases">
        <title>Genomics analysis of Aphanomyces spp. identifies a new class of oomycete effector associated with host adaptation.</title>
        <authorList>
            <person name="Gaulin E."/>
        </authorList>
    </citation>
    <scope>NUCLEOTIDE SEQUENCE [LARGE SCALE GENOMIC DNA]</scope>
    <source>
        <strain evidence="3 4">ATCC 201684</strain>
    </source>
</reference>
<proteinExistence type="predicted"/>
<evidence type="ECO:0000313" key="3">
    <source>
        <dbReference type="EMBL" id="KAF0741349.1"/>
    </source>
</evidence>
<dbReference type="EMBL" id="VJMJ01000037">
    <property type="protein sequence ID" value="KAF0741349.1"/>
    <property type="molecule type" value="Genomic_DNA"/>
</dbReference>
<evidence type="ECO:0000313" key="4">
    <source>
        <dbReference type="Proteomes" id="UP000481153"/>
    </source>
</evidence>
<dbReference type="InterPro" id="IPR011043">
    <property type="entry name" value="Gal_Oxase/kelch_b-propeller"/>
</dbReference>